<feature type="binding site" evidence="8">
    <location>
        <position position="602"/>
    </location>
    <ligand>
        <name>Mg(2+)</name>
        <dbReference type="ChEBI" id="CHEBI:18420"/>
    </ligand>
</feature>
<sequence>MISTLPEKEEINNLTDLGSPGVQTGGQTYRDSSHSPEITDDVFSPNTQPQENKVSYSYNEISVSSSTSSSPSETREFSYYQGSHFSANQIARSETGESCQDFEEIMKKVEQRNSQSESVFTDGPAAPTFGAQNLEQQSLSSFTQLMSESFNTSFDLTSISENSGQFIHQKSPLYLGTQKPVTSPPLPSASFYQTPETESSSDKSSIQPPFYPAHVDPSCMYYPGYWAPYSSKDYINRLYYARRYAPYQQKSSSTSTHPYAFSKPSTPNGSTSSFSSYPTTPTIYPASLNGSSSSFDGAGMSLGAGHYGSTSSLSPVESPVSAGYVSKRKSGRRKKRSQPITASVEPHTTRVFVWDLDETSIILMSLLNGMFAGKFNHDSDTLQEIGLSMSDIIYNLINTHFFHTELEECDQVHFEDVSLEDTGIDLSSYDFSTDGFTFAEIQSQSQGHKNSTSGTPSATSSTSISCPGSVRNTQDWCKKLAYRYRRIQEIYSKYGCDLETLLGQEQYTTWYQLLCKLERITEQWVSQARKCLMLIQSTPGYINILVSSSPLILTLGKCLLFGLSQVFQVQNVYSSDNTGKCDVFERLVNRFGTKCTYVSIGDSHEDEDASKKHNFPFWRVSSQNDLIALERALQLQHL</sequence>
<evidence type="ECO:0000256" key="3">
    <source>
        <dbReference type="ARBA" id="ARBA00022801"/>
    </source>
</evidence>
<dbReference type="SFLD" id="SFLDG01129">
    <property type="entry name" value="C1.5:_HAD__Beta-PGM__Phosphata"/>
    <property type="match status" value="1"/>
</dbReference>
<feature type="compositionally biased region" description="Low complexity" evidence="10">
    <location>
        <begin position="264"/>
        <end position="276"/>
    </location>
</feature>
<gene>
    <name evidence="11" type="ORF">LOD99_13877</name>
</gene>
<dbReference type="GO" id="GO:0004725">
    <property type="term" value="F:protein tyrosine phosphatase activity"/>
    <property type="evidence" value="ECO:0007669"/>
    <property type="project" value="UniProtKB-EC"/>
</dbReference>
<dbReference type="InterPro" id="IPR028472">
    <property type="entry name" value="EYA"/>
</dbReference>
<comment type="similarity">
    <text evidence="1 9">Belongs to the HAD-like hydrolase superfamily. EYA family.</text>
</comment>
<feature type="compositionally biased region" description="Polar residues" evidence="10">
    <location>
        <begin position="12"/>
        <end position="30"/>
    </location>
</feature>
<evidence type="ECO:0000256" key="6">
    <source>
        <dbReference type="ARBA" id="ARBA00051722"/>
    </source>
</evidence>
<feature type="compositionally biased region" description="Basic residues" evidence="10">
    <location>
        <begin position="326"/>
        <end position="337"/>
    </location>
</feature>
<evidence type="ECO:0000256" key="8">
    <source>
        <dbReference type="PIRSR" id="PIRSR628472-2"/>
    </source>
</evidence>
<dbReference type="GO" id="GO:0030154">
    <property type="term" value="P:cell differentiation"/>
    <property type="evidence" value="ECO:0007669"/>
    <property type="project" value="TreeGrafter"/>
</dbReference>
<comment type="cofactor">
    <cofactor evidence="8 9">
        <name>Mg(2+)</name>
        <dbReference type="ChEBI" id="CHEBI:18420"/>
    </cofactor>
    <text evidence="8 9">Binds 1 Mg(2+) ion per subunit.</text>
</comment>
<feature type="region of interest" description="Disordered" evidence="10">
    <location>
        <begin position="1"/>
        <end position="51"/>
    </location>
</feature>
<protein>
    <recommendedName>
        <fullName evidence="9">Eyes absent homolog</fullName>
        <ecNumber evidence="9">3.1.3.48</ecNumber>
    </recommendedName>
</protein>
<feature type="compositionally biased region" description="Low complexity" evidence="10">
    <location>
        <begin position="451"/>
        <end position="469"/>
    </location>
</feature>
<feature type="compositionally biased region" description="Polar residues" evidence="10">
    <location>
        <begin position="190"/>
        <end position="207"/>
    </location>
</feature>
<keyword evidence="5 9" id="KW-0904">Protein phosphatase</keyword>
<accession>A0AAV7KGM8</accession>
<keyword evidence="2 8" id="KW-0479">Metal-binding</keyword>
<dbReference type="GO" id="GO:0046872">
    <property type="term" value="F:metal ion binding"/>
    <property type="evidence" value="ECO:0007669"/>
    <property type="project" value="UniProtKB-KW"/>
</dbReference>
<reference evidence="11 12" key="1">
    <citation type="journal article" date="2023" name="BMC Biol.">
        <title>The compact genome of the sponge Oopsacas minuta (Hexactinellida) is lacking key metazoan core genes.</title>
        <authorList>
            <person name="Santini S."/>
            <person name="Schenkelaars Q."/>
            <person name="Jourda C."/>
            <person name="Duchesne M."/>
            <person name="Belahbib H."/>
            <person name="Rocher C."/>
            <person name="Selva M."/>
            <person name="Riesgo A."/>
            <person name="Vervoort M."/>
            <person name="Leys S.P."/>
            <person name="Kodjabachian L."/>
            <person name="Le Bivic A."/>
            <person name="Borchiellini C."/>
            <person name="Claverie J.M."/>
            <person name="Renard E."/>
        </authorList>
    </citation>
    <scope>NUCLEOTIDE SEQUENCE [LARGE SCALE GENOMIC DNA]</scope>
    <source>
        <strain evidence="11">SPO-2</strain>
    </source>
</reference>
<evidence type="ECO:0000256" key="7">
    <source>
        <dbReference type="PIRSR" id="PIRSR628472-1"/>
    </source>
</evidence>
<evidence type="ECO:0000256" key="2">
    <source>
        <dbReference type="ARBA" id="ARBA00022723"/>
    </source>
</evidence>
<feature type="region of interest" description="Disordered" evidence="10">
    <location>
        <begin position="177"/>
        <end position="208"/>
    </location>
</feature>
<dbReference type="GO" id="GO:2001240">
    <property type="term" value="P:negative regulation of extrinsic apoptotic signaling pathway in absence of ligand"/>
    <property type="evidence" value="ECO:0007669"/>
    <property type="project" value="TreeGrafter"/>
</dbReference>
<evidence type="ECO:0000313" key="11">
    <source>
        <dbReference type="EMBL" id="KAI6660288.1"/>
    </source>
</evidence>
<keyword evidence="3 9" id="KW-0378">Hydrolase</keyword>
<feature type="binding site" evidence="8">
    <location>
        <position position="355"/>
    </location>
    <ligand>
        <name>Mg(2+)</name>
        <dbReference type="ChEBI" id="CHEBI:18420"/>
    </ligand>
</feature>
<evidence type="ECO:0000256" key="5">
    <source>
        <dbReference type="ARBA" id="ARBA00022912"/>
    </source>
</evidence>
<comment type="catalytic activity">
    <reaction evidence="6 9">
        <text>O-phospho-L-tyrosyl-[protein] + H2O = L-tyrosyl-[protein] + phosphate</text>
        <dbReference type="Rhea" id="RHEA:10684"/>
        <dbReference type="Rhea" id="RHEA-COMP:10136"/>
        <dbReference type="Rhea" id="RHEA-COMP:20101"/>
        <dbReference type="ChEBI" id="CHEBI:15377"/>
        <dbReference type="ChEBI" id="CHEBI:43474"/>
        <dbReference type="ChEBI" id="CHEBI:46858"/>
        <dbReference type="ChEBI" id="CHEBI:61978"/>
        <dbReference type="EC" id="3.1.3.48"/>
    </reaction>
</comment>
<keyword evidence="12" id="KW-1185">Reference proteome</keyword>
<dbReference type="AlphaFoldDB" id="A0AAV7KGM8"/>
<dbReference type="NCBIfam" id="TIGR01658">
    <property type="entry name" value="EYA-cons_domain"/>
    <property type="match status" value="1"/>
</dbReference>
<dbReference type="GO" id="GO:0045739">
    <property type="term" value="P:positive regulation of DNA repair"/>
    <property type="evidence" value="ECO:0007669"/>
    <property type="project" value="TreeGrafter"/>
</dbReference>
<dbReference type="InterPro" id="IPR006545">
    <property type="entry name" value="EYA_dom"/>
</dbReference>
<feature type="active site" description="Nucleophile" evidence="7">
    <location>
        <position position="355"/>
    </location>
</feature>
<feature type="binding site" evidence="8">
    <location>
        <position position="357"/>
    </location>
    <ligand>
        <name>Mg(2+)</name>
        <dbReference type="ChEBI" id="CHEBI:18420"/>
    </ligand>
</feature>
<dbReference type="Proteomes" id="UP001165289">
    <property type="component" value="Unassembled WGS sequence"/>
</dbReference>
<evidence type="ECO:0000256" key="10">
    <source>
        <dbReference type="SAM" id="MobiDB-lite"/>
    </source>
</evidence>
<name>A0AAV7KGM8_9METZ</name>
<feature type="active site" description="Proton donor" evidence="7">
    <location>
        <position position="357"/>
    </location>
</feature>
<dbReference type="EMBL" id="JAKMXF010000033">
    <property type="protein sequence ID" value="KAI6660288.1"/>
    <property type="molecule type" value="Genomic_DNA"/>
</dbReference>
<keyword evidence="9" id="KW-0804">Transcription</keyword>
<dbReference type="PANTHER" id="PTHR10190:SF16">
    <property type="entry name" value="DEVELOPMENTAL PROTEIN EYES ABSENT"/>
    <property type="match status" value="1"/>
</dbReference>
<evidence type="ECO:0000256" key="1">
    <source>
        <dbReference type="ARBA" id="ARBA00010501"/>
    </source>
</evidence>
<evidence type="ECO:0000256" key="4">
    <source>
        <dbReference type="ARBA" id="ARBA00022842"/>
    </source>
</evidence>
<feature type="region of interest" description="Disordered" evidence="10">
    <location>
        <begin position="251"/>
        <end position="276"/>
    </location>
</feature>
<dbReference type="PANTHER" id="PTHR10190">
    <property type="entry name" value="EYES ABSENT"/>
    <property type="match status" value="1"/>
</dbReference>
<dbReference type="SFLD" id="SFLDS00003">
    <property type="entry name" value="Haloacid_Dehalogenase"/>
    <property type="match status" value="1"/>
</dbReference>
<evidence type="ECO:0000313" key="12">
    <source>
        <dbReference type="Proteomes" id="UP001165289"/>
    </source>
</evidence>
<comment type="caution">
    <text evidence="11">The sequence shown here is derived from an EMBL/GenBank/DDBJ whole genome shotgun (WGS) entry which is preliminary data.</text>
</comment>
<dbReference type="EC" id="3.1.3.48" evidence="9"/>
<proteinExistence type="inferred from homology"/>
<organism evidence="11 12">
    <name type="scientific">Oopsacas minuta</name>
    <dbReference type="NCBI Taxonomy" id="111878"/>
    <lineage>
        <taxon>Eukaryota</taxon>
        <taxon>Metazoa</taxon>
        <taxon>Porifera</taxon>
        <taxon>Hexactinellida</taxon>
        <taxon>Hexasterophora</taxon>
        <taxon>Lyssacinosida</taxon>
        <taxon>Leucopsacidae</taxon>
        <taxon>Oopsacas</taxon>
    </lineage>
</organism>
<feature type="compositionally biased region" description="Basic and acidic residues" evidence="10">
    <location>
        <begin position="1"/>
        <end position="11"/>
    </location>
</feature>
<keyword evidence="4 8" id="KW-0460">Magnesium</keyword>
<keyword evidence="9" id="KW-0805">Transcription regulation</keyword>
<dbReference type="GO" id="GO:0005634">
    <property type="term" value="C:nucleus"/>
    <property type="evidence" value="ECO:0007669"/>
    <property type="project" value="TreeGrafter"/>
</dbReference>
<dbReference type="Gene3D" id="3.40.50.12350">
    <property type="match status" value="1"/>
</dbReference>
<dbReference type="InterPro" id="IPR038102">
    <property type="entry name" value="EYA_dom_sf"/>
</dbReference>
<feature type="region of interest" description="Disordered" evidence="10">
    <location>
        <begin position="310"/>
        <end position="342"/>
    </location>
</feature>
<feature type="region of interest" description="Disordered" evidence="10">
    <location>
        <begin position="443"/>
        <end position="469"/>
    </location>
</feature>
<evidence type="ECO:0000256" key="9">
    <source>
        <dbReference type="RuleBase" id="RU362036"/>
    </source>
</evidence>